<dbReference type="AlphaFoldDB" id="A0A815PH87"/>
<name>A0A815PH87_ADIRI</name>
<gene>
    <name evidence="2" type="ORF">EDS130_LOCUS39420</name>
    <name evidence="1" type="ORF">XAT740_LOCUS31241</name>
</gene>
<dbReference type="OrthoDB" id="9971063at2759"/>
<dbReference type="Gene3D" id="3.30.420.10">
    <property type="entry name" value="Ribonuclease H-like superfamily/Ribonuclease H"/>
    <property type="match status" value="2"/>
</dbReference>
<dbReference type="EMBL" id="CAJNOR010002834">
    <property type="protein sequence ID" value="CAF1346412.1"/>
    <property type="molecule type" value="Genomic_DNA"/>
</dbReference>
<comment type="caution">
    <text evidence="2">The sequence shown here is derived from an EMBL/GenBank/DDBJ whole genome shotgun (WGS) entry which is preliminary data.</text>
</comment>
<dbReference type="PANTHER" id="PTHR47326">
    <property type="entry name" value="TRANSPOSABLE ELEMENT TC3 TRANSPOSASE-LIKE PROTEIN"/>
    <property type="match status" value="1"/>
</dbReference>
<dbReference type="Proteomes" id="UP000663828">
    <property type="component" value="Unassembled WGS sequence"/>
</dbReference>
<accession>A0A815PH87</accession>
<dbReference type="Proteomes" id="UP000663852">
    <property type="component" value="Unassembled WGS sequence"/>
</dbReference>
<evidence type="ECO:0000313" key="4">
    <source>
        <dbReference type="Proteomes" id="UP000663852"/>
    </source>
</evidence>
<proteinExistence type="predicted"/>
<evidence type="ECO:0000313" key="3">
    <source>
        <dbReference type="Proteomes" id="UP000663828"/>
    </source>
</evidence>
<sequence>MQAESVTVWADLSSQGVMGPYFFDGTVTSQNYMEMLSDYLKDIAYQKKHRTLSSLKQSITSAFSAIDSDLCKKVCESVSERLQKCIDADGRQFEHLY</sequence>
<reference evidence="2" key="1">
    <citation type="submission" date="2021-02" db="EMBL/GenBank/DDBJ databases">
        <authorList>
            <person name="Nowell W R."/>
        </authorList>
    </citation>
    <scope>NUCLEOTIDE SEQUENCE</scope>
</reference>
<keyword evidence="3" id="KW-1185">Reference proteome</keyword>
<dbReference type="InterPro" id="IPR036397">
    <property type="entry name" value="RNaseH_sf"/>
</dbReference>
<evidence type="ECO:0000313" key="1">
    <source>
        <dbReference type="EMBL" id="CAF1346412.1"/>
    </source>
</evidence>
<organism evidence="2 4">
    <name type="scientific">Adineta ricciae</name>
    <name type="common">Rotifer</name>
    <dbReference type="NCBI Taxonomy" id="249248"/>
    <lineage>
        <taxon>Eukaryota</taxon>
        <taxon>Metazoa</taxon>
        <taxon>Spiralia</taxon>
        <taxon>Gnathifera</taxon>
        <taxon>Rotifera</taxon>
        <taxon>Eurotatoria</taxon>
        <taxon>Bdelloidea</taxon>
        <taxon>Adinetida</taxon>
        <taxon>Adinetidae</taxon>
        <taxon>Adineta</taxon>
    </lineage>
</organism>
<dbReference type="PANTHER" id="PTHR47326:SF1">
    <property type="entry name" value="HTH PSQ-TYPE DOMAIN-CONTAINING PROTEIN"/>
    <property type="match status" value="1"/>
</dbReference>
<dbReference type="EMBL" id="CAJNOJ010000441">
    <property type="protein sequence ID" value="CAF1449443.1"/>
    <property type="molecule type" value="Genomic_DNA"/>
</dbReference>
<dbReference type="GO" id="GO:0003676">
    <property type="term" value="F:nucleic acid binding"/>
    <property type="evidence" value="ECO:0007669"/>
    <property type="project" value="InterPro"/>
</dbReference>
<evidence type="ECO:0000313" key="2">
    <source>
        <dbReference type="EMBL" id="CAF1449443.1"/>
    </source>
</evidence>
<protein>
    <submittedName>
        <fullName evidence="2">Uncharacterized protein</fullName>
    </submittedName>
</protein>